<feature type="domain" description="Carboxyltransferase" evidence="4">
    <location>
        <begin position="25"/>
        <end position="295"/>
    </location>
</feature>
<keyword evidence="1" id="KW-0547">Nucleotide-binding</keyword>
<dbReference type="RefSeq" id="WP_088518617.1">
    <property type="nucleotide sequence ID" value="NZ_FYDG01000001.1"/>
</dbReference>
<gene>
    <name evidence="5" type="ORF">SAMN06265338_101102</name>
</gene>
<dbReference type="GO" id="GO:0005524">
    <property type="term" value="F:ATP binding"/>
    <property type="evidence" value="ECO:0007669"/>
    <property type="project" value="UniProtKB-KW"/>
</dbReference>
<dbReference type="EMBL" id="FYDG01000001">
    <property type="protein sequence ID" value="SNB51562.1"/>
    <property type="molecule type" value="Genomic_DNA"/>
</dbReference>
<protein>
    <submittedName>
        <fullName evidence="5">Allophanate hydrolase</fullName>
    </submittedName>
</protein>
<evidence type="ECO:0000259" key="4">
    <source>
        <dbReference type="SMART" id="SM00797"/>
    </source>
</evidence>
<dbReference type="SUPFAM" id="SSF50891">
    <property type="entry name" value="Cyclophilin-like"/>
    <property type="match status" value="1"/>
</dbReference>
<dbReference type="Gene3D" id="2.40.100.10">
    <property type="entry name" value="Cyclophilin-like"/>
    <property type="match status" value="1"/>
</dbReference>
<dbReference type="GO" id="GO:0016787">
    <property type="term" value="F:hydrolase activity"/>
    <property type="evidence" value="ECO:0007669"/>
    <property type="project" value="UniProtKB-KW"/>
</dbReference>
<dbReference type="PANTHER" id="PTHR43309:SF3">
    <property type="entry name" value="5-OXOPROLINASE SUBUNIT C"/>
    <property type="match status" value="1"/>
</dbReference>
<keyword evidence="3" id="KW-0067">ATP-binding</keyword>
<evidence type="ECO:0000256" key="1">
    <source>
        <dbReference type="ARBA" id="ARBA00022741"/>
    </source>
</evidence>
<dbReference type="InterPro" id="IPR003778">
    <property type="entry name" value="CT_A_B"/>
</dbReference>
<name>A0A212PWZ2_RHOAC</name>
<reference evidence="6" key="1">
    <citation type="submission" date="2017-06" db="EMBL/GenBank/DDBJ databases">
        <authorList>
            <person name="Varghese N."/>
            <person name="Submissions S."/>
        </authorList>
    </citation>
    <scope>NUCLEOTIDE SEQUENCE [LARGE SCALE GENOMIC DNA]</scope>
    <source>
        <strain evidence="6">DSM 137</strain>
    </source>
</reference>
<dbReference type="InterPro" id="IPR029000">
    <property type="entry name" value="Cyclophilin-like_dom_sf"/>
</dbReference>
<organism evidence="5 6">
    <name type="scientific">Rhodoblastus acidophilus</name>
    <name type="common">Rhodopseudomonas acidophila</name>
    <dbReference type="NCBI Taxonomy" id="1074"/>
    <lineage>
        <taxon>Bacteria</taxon>
        <taxon>Pseudomonadati</taxon>
        <taxon>Pseudomonadota</taxon>
        <taxon>Alphaproteobacteria</taxon>
        <taxon>Hyphomicrobiales</taxon>
        <taxon>Rhodoblastaceae</taxon>
        <taxon>Rhodoblastus</taxon>
    </lineage>
</organism>
<dbReference type="PANTHER" id="PTHR43309">
    <property type="entry name" value="5-OXOPROLINASE SUBUNIT C"/>
    <property type="match status" value="1"/>
</dbReference>
<evidence type="ECO:0000256" key="3">
    <source>
        <dbReference type="ARBA" id="ARBA00022840"/>
    </source>
</evidence>
<dbReference type="InterPro" id="IPR052708">
    <property type="entry name" value="PxpC"/>
</dbReference>
<dbReference type="OrthoDB" id="9768696at2"/>
<dbReference type="Pfam" id="PF02626">
    <property type="entry name" value="CT_A_B"/>
    <property type="match status" value="1"/>
</dbReference>
<dbReference type="Proteomes" id="UP000198418">
    <property type="component" value="Unassembled WGS sequence"/>
</dbReference>
<evidence type="ECO:0000256" key="2">
    <source>
        <dbReference type="ARBA" id="ARBA00022801"/>
    </source>
</evidence>
<evidence type="ECO:0000313" key="6">
    <source>
        <dbReference type="Proteomes" id="UP000198418"/>
    </source>
</evidence>
<dbReference type="AlphaFoldDB" id="A0A212PWZ2"/>
<accession>A0A212PWZ2</accession>
<proteinExistence type="predicted"/>
<keyword evidence="2 5" id="KW-0378">Hydrolase</keyword>
<dbReference type="SMART" id="SM00797">
    <property type="entry name" value="AHS2"/>
    <property type="match status" value="1"/>
</dbReference>
<evidence type="ECO:0000313" key="5">
    <source>
        <dbReference type="EMBL" id="SNB51562.1"/>
    </source>
</evidence>
<sequence length="327" mass="34173">MARLIVEHPGLGVSIQDRGRPGWRKLGVPLSGALDQGWRAAANVLAGAPEEAAALECLLAAPILRFEQGPARVGLAGAFSGTLVRDGETRAIESWRGLLLQTGDRLALKLFRAPGYIAFSGGLDAPLALGARATYARAGLGRAVSRGDALVCADAEGEDRAAPPLAVGAGPLRFIPGPEAFPPETLETFVAARWTVRPESDRMGLRLSGPRLAHGPEGANIVSAGVAPGVIQVPGDGQPIVLRADGQTSGGYARLGCVISADLDRLAHVSPGEDVCFAPVDLAEAARARNLRRETFAAWRQMLRPVGGLDEEKLWSENLITGAILGE</sequence>
<keyword evidence="6" id="KW-1185">Reference proteome</keyword>